<evidence type="ECO:0000313" key="3">
    <source>
        <dbReference type="Proteomes" id="UP000324233"/>
    </source>
</evidence>
<organism evidence="2 3">
    <name type="scientific">Aquisphaera giovannonii</name>
    <dbReference type="NCBI Taxonomy" id="406548"/>
    <lineage>
        <taxon>Bacteria</taxon>
        <taxon>Pseudomonadati</taxon>
        <taxon>Planctomycetota</taxon>
        <taxon>Planctomycetia</taxon>
        <taxon>Isosphaerales</taxon>
        <taxon>Isosphaeraceae</taxon>
        <taxon>Aquisphaera</taxon>
    </lineage>
</organism>
<feature type="region of interest" description="Disordered" evidence="1">
    <location>
        <begin position="40"/>
        <end position="61"/>
    </location>
</feature>
<accession>A0A5B9VV52</accession>
<dbReference type="KEGG" id="agv:OJF2_02520"/>
<dbReference type="Proteomes" id="UP000324233">
    <property type="component" value="Chromosome"/>
</dbReference>
<reference evidence="2 3" key="1">
    <citation type="submission" date="2019-08" db="EMBL/GenBank/DDBJ databases">
        <title>Deep-cultivation of Planctomycetes and their phenomic and genomic characterization uncovers novel biology.</title>
        <authorList>
            <person name="Wiegand S."/>
            <person name="Jogler M."/>
            <person name="Boedeker C."/>
            <person name="Pinto D."/>
            <person name="Vollmers J."/>
            <person name="Rivas-Marin E."/>
            <person name="Kohn T."/>
            <person name="Peeters S.H."/>
            <person name="Heuer A."/>
            <person name="Rast P."/>
            <person name="Oberbeckmann S."/>
            <person name="Bunk B."/>
            <person name="Jeske O."/>
            <person name="Meyerdierks A."/>
            <person name="Storesund J.E."/>
            <person name="Kallscheuer N."/>
            <person name="Luecker S."/>
            <person name="Lage O.M."/>
            <person name="Pohl T."/>
            <person name="Merkel B.J."/>
            <person name="Hornburger P."/>
            <person name="Mueller R.-W."/>
            <person name="Bruemmer F."/>
            <person name="Labrenz M."/>
            <person name="Spormann A.M."/>
            <person name="Op den Camp H."/>
            <person name="Overmann J."/>
            <person name="Amann R."/>
            <person name="Jetten M.S.M."/>
            <person name="Mascher T."/>
            <person name="Medema M.H."/>
            <person name="Devos D.P."/>
            <person name="Kaster A.-K."/>
            <person name="Ovreas L."/>
            <person name="Rohde M."/>
            <person name="Galperin M.Y."/>
            <person name="Jogler C."/>
        </authorList>
    </citation>
    <scope>NUCLEOTIDE SEQUENCE [LARGE SCALE GENOMIC DNA]</scope>
    <source>
        <strain evidence="2 3">OJF2</strain>
    </source>
</reference>
<feature type="compositionally biased region" description="Gly residues" evidence="1">
    <location>
        <begin position="52"/>
        <end position="61"/>
    </location>
</feature>
<sequence>MSLRIVVDMNLSAGWAELSADSLIVVETSKRRVRVLPPRIARNGARPPQAEGGAGGMRRGW</sequence>
<dbReference type="EMBL" id="CP042997">
    <property type="protein sequence ID" value="QEH31787.1"/>
    <property type="molecule type" value="Genomic_DNA"/>
</dbReference>
<gene>
    <name evidence="2" type="ORF">OJF2_02520</name>
</gene>
<keyword evidence="3" id="KW-1185">Reference proteome</keyword>
<evidence type="ECO:0000256" key="1">
    <source>
        <dbReference type="SAM" id="MobiDB-lite"/>
    </source>
</evidence>
<proteinExistence type="predicted"/>
<dbReference type="AlphaFoldDB" id="A0A5B9VV52"/>
<evidence type="ECO:0000313" key="2">
    <source>
        <dbReference type="EMBL" id="QEH31787.1"/>
    </source>
</evidence>
<name>A0A5B9VV52_9BACT</name>
<protein>
    <submittedName>
        <fullName evidence="2">Uncharacterized protein</fullName>
    </submittedName>
</protein>